<dbReference type="Proteomes" id="UP001597277">
    <property type="component" value="Unassembled WGS sequence"/>
</dbReference>
<accession>A0ABW4L388</accession>
<dbReference type="InterPro" id="IPR001851">
    <property type="entry name" value="ABC_transp_permease"/>
</dbReference>
<evidence type="ECO:0000313" key="9">
    <source>
        <dbReference type="Proteomes" id="UP001597277"/>
    </source>
</evidence>
<sequence>MTTTQTFPAPARARLSEWWQRRWVRIAAVVLVALIALGAPLNLTQYAVYQVTMMAAFAVAVLGLNIIMGYGGQVSLGQAAFLGLGAYVSAYGVTHGWNIVLVFVAACLVPAVVGWLVALAAARLRGLAIAMVTITLPIVGIPLARRFDEVTGGSGGLTVSFMQAPEWTGLATDQWRYYVVLAVTVAFFLLARNFLRGRMGRALAIVRDNESVALAMGVSPYRYKVLAFTVSALYGGCAGFLYLVGVQYVSPETLSFATSINILAAMVIGGSASILGSLLGGVYYVLVPFVAGQVNPSRAAMYSGIILLVILFVLPGGLTSLPRALRRLRRRRDDGPGTRSTAAAGPTDDGGTQTEASSQTERQQR</sequence>
<feature type="compositionally biased region" description="Polar residues" evidence="6">
    <location>
        <begin position="350"/>
        <end position="365"/>
    </location>
</feature>
<feature type="transmembrane region" description="Helical" evidence="7">
    <location>
        <begin position="23"/>
        <end position="41"/>
    </location>
</feature>
<feature type="transmembrane region" description="Helical" evidence="7">
    <location>
        <begin position="126"/>
        <end position="144"/>
    </location>
</feature>
<gene>
    <name evidence="8" type="ORF">ACFSE6_06635</name>
</gene>
<keyword evidence="9" id="KW-1185">Reference proteome</keyword>
<keyword evidence="5 7" id="KW-0472">Membrane</keyword>
<reference evidence="9" key="1">
    <citation type="journal article" date="2019" name="Int. J. Syst. Evol. Microbiol.">
        <title>The Global Catalogue of Microorganisms (GCM) 10K type strain sequencing project: providing services to taxonomists for standard genome sequencing and annotation.</title>
        <authorList>
            <consortium name="The Broad Institute Genomics Platform"/>
            <consortium name="The Broad Institute Genome Sequencing Center for Infectious Disease"/>
            <person name="Wu L."/>
            <person name="Ma J."/>
        </authorList>
    </citation>
    <scope>NUCLEOTIDE SEQUENCE [LARGE SCALE GENOMIC DNA]</scope>
    <source>
        <strain evidence="9">JCM 17130</strain>
    </source>
</reference>
<keyword evidence="2" id="KW-1003">Cell membrane</keyword>
<dbReference type="EMBL" id="JBHUEE010000002">
    <property type="protein sequence ID" value="MFD1717504.1"/>
    <property type="molecule type" value="Genomic_DNA"/>
</dbReference>
<keyword evidence="3 7" id="KW-0812">Transmembrane</keyword>
<feature type="transmembrane region" description="Helical" evidence="7">
    <location>
        <begin position="99"/>
        <end position="119"/>
    </location>
</feature>
<proteinExistence type="predicted"/>
<name>A0ABW4L388_9MICO</name>
<dbReference type="PANTHER" id="PTHR30482:SF20">
    <property type="entry name" value="HIGH-AFFINITY BRANCHED-CHAIN AMINO ACID TRANSPORT SYSTEM PERMEASE PROTEIN LIVM"/>
    <property type="match status" value="1"/>
</dbReference>
<evidence type="ECO:0000256" key="2">
    <source>
        <dbReference type="ARBA" id="ARBA00022475"/>
    </source>
</evidence>
<dbReference type="RefSeq" id="WP_388003860.1">
    <property type="nucleotide sequence ID" value="NZ_JBHUEE010000002.1"/>
</dbReference>
<feature type="transmembrane region" description="Helical" evidence="7">
    <location>
        <begin position="47"/>
        <end position="67"/>
    </location>
</feature>
<dbReference type="Pfam" id="PF02653">
    <property type="entry name" value="BPD_transp_2"/>
    <property type="match status" value="1"/>
</dbReference>
<dbReference type="PANTHER" id="PTHR30482">
    <property type="entry name" value="HIGH-AFFINITY BRANCHED-CHAIN AMINO ACID TRANSPORT SYSTEM PERMEASE"/>
    <property type="match status" value="1"/>
</dbReference>
<feature type="transmembrane region" description="Helical" evidence="7">
    <location>
        <begin position="175"/>
        <end position="195"/>
    </location>
</feature>
<feature type="transmembrane region" description="Helical" evidence="7">
    <location>
        <begin position="225"/>
        <end position="250"/>
    </location>
</feature>
<organism evidence="8 9">
    <name type="scientific">Georgenia deserti</name>
    <dbReference type="NCBI Taxonomy" id="2093781"/>
    <lineage>
        <taxon>Bacteria</taxon>
        <taxon>Bacillati</taxon>
        <taxon>Actinomycetota</taxon>
        <taxon>Actinomycetes</taxon>
        <taxon>Micrococcales</taxon>
        <taxon>Bogoriellaceae</taxon>
        <taxon>Georgenia</taxon>
    </lineage>
</organism>
<keyword evidence="4 7" id="KW-1133">Transmembrane helix</keyword>
<dbReference type="InterPro" id="IPR043428">
    <property type="entry name" value="LivM-like"/>
</dbReference>
<comment type="subcellular location">
    <subcellularLocation>
        <location evidence="1">Cell membrane</location>
        <topology evidence="1">Multi-pass membrane protein</topology>
    </subcellularLocation>
</comment>
<comment type="caution">
    <text evidence="8">The sequence shown here is derived from an EMBL/GenBank/DDBJ whole genome shotgun (WGS) entry which is preliminary data.</text>
</comment>
<evidence type="ECO:0000256" key="7">
    <source>
        <dbReference type="SAM" id="Phobius"/>
    </source>
</evidence>
<evidence type="ECO:0000256" key="5">
    <source>
        <dbReference type="ARBA" id="ARBA00023136"/>
    </source>
</evidence>
<feature type="transmembrane region" description="Helical" evidence="7">
    <location>
        <begin position="74"/>
        <end position="93"/>
    </location>
</feature>
<feature type="transmembrane region" description="Helical" evidence="7">
    <location>
        <begin position="262"/>
        <end position="287"/>
    </location>
</feature>
<evidence type="ECO:0000256" key="1">
    <source>
        <dbReference type="ARBA" id="ARBA00004651"/>
    </source>
</evidence>
<dbReference type="CDD" id="cd06581">
    <property type="entry name" value="TM_PBP1_LivM_like"/>
    <property type="match status" value="1"/>
</dbReference>
<evidence type="ECO:0000313" key="8">
    <source>
        <dbReference type="EMBL" id="MFD1717504.1"/>
    </source>
</evidence>
<evidence type="ECO:0000256" key="6">
    <source>
        <dbReference type="SAM" id="MobiDB-lite"/>
    </source>
</evidence>
<evidence type="ECO:0000256" key="4">
    <source>
        <dbReference type="ARBA" id="ARBA00022989"/>
    </source>
</evidence>
<protein>
    <submittedName>
        <fullName evidence="8">Branched-chain amino acid ABC transporter permease</fullName>
    </submittedName>
</protein>
<feature type="region of interest" description="Disordered" evidence="6">
    <location>
        <begin position="329"/>
        <end position="365"/>
    </location>
</feature>
<feature type="transmembrane region" description="Helical" evidence="7">
    <location>
        <begin position="299"/>
        <end position="318"/>
    </location>
</feature>
<evidence type="ECO:0000256" key="3">
    <source>
        <dbReference type="ARBA" id="ARBA00022692"/>
    </source>
</evidence>